<dbReference type="AlphaFoldDB" id="A0A1B1N8T6"/>
<dbReference type="GO" id="GO:0005524">
    <property type="term" value="F:ATP binding"/>
    <property type="evidence" value="ECO:0007669"/>
    <property type="project" value="InterPro"/>
</dbReference>
<dbReference type="Gene3D" id="3.30.470.20">
    <property type="entry name" value="ATP-grasp fold, B domain"/>
    <property type="match status" value="1"/>
</dbReference>
<dbReference type="GO" id="GO:0000287">
    <property type="term" value="F:magnesium ion binding"/>
    <property type="evidence" value="ECO:0007669"/>
    <property type="project" value="InterPro"/>
</dbReference>
<dbReference type="GO" id="GO:0052725">
    <property type="term" value="F:inositol-1,3,4-trisphosphate 6-kinase activity"/>
    <property type="evidence" value="ECO:0007669"/>
    <property type="project" value="InterPro"/>
</dbReference>
<evidence type="ECO:0000313" key="3">
    <source>
        <dbReference type="Proteomes" id="UP000092482"/>
    </source>
</evidence>
<dbReference type="InterPro" id="IPR008656">
    <property type="entry name" value="Inositol_tetrakis-P_1-kinase"/>
</dbReference>
<name>A0A1B1N8T6_9MICO</name>
<dbReference type="PANTHER" id="PTHR14217:SF1">
    <property type="entry name" value="INOSITOL-TETRAKISPHOSPHATE 1-KINASE"/>
    <property type="match status" value="1"/>
</dbReference>
<dbReference type="GO" id="GO:0005737">
    <property type="term" value="C:cytoplasm"/>
    <property type="evidence" value="ECO:0007669"/>
    <property type="project" value="TreeGrafter"/>
</dbReference>
<dbReference type="GO" id="GO:0052726">
    <property type="term" value="F:inositol-1,3,4-trisphosphate 5-kinase activity"/>
    <property type="evidence" value="ECO:0007669"/>
    <property type="project" value="InterPro"/>
</dbReference>
<dbReference type="RefSeq" id="WP_066635733.1">
    <property type="nucleotide sequence ID" value="NZ_CP014989.1"/>
</dbReference>
<evidence type="ECO:0000313" key="2">
    <source>
        <dbReference type="EMBL" id="ANS77852.1"/>
    </source>
</evidence>
<organism evidence="2 3">
    <name type="scientific">Serinicoccus hydrothermalis</name>
    <dbReference type="NCBI Taxonomy" id="1758689"/>
    <lineage>
        <taxon>Bacteria</taxon>
        <taxon>Bacillati</taxon>
        <taxon>Actinomycetota</taxon>
        <taxon>Actinomycetes</taxon>
        <taxon>Micrococcales</taxon>
        <taxon>Ornithinimicrobiaceae</taxon>
        <taxon>Serinicoccus</taxon>
    </lineage>
</organism>
<dbReference type="Pfam" id="PF08443">
    <property type="entry name" value="RimK"/>
    <property type="match status" value="1"/>
</dbReference>
<protein>
    <recommendedName>
        <fullName evidence="1">ATP-grasp fold RimK-type domain-containing protein</fullName>
    </recommendedName>
</protein>
<accession>A0A1B1N8T6</accession>
<dbReference type="EMBL" id="CP014989">
    <property type="protein sequence ID" value="ANS77852.1"/>
    <property type="molecule type" value="Genomic_DNA"/>
</dbReference>
<gene>
    <name evidence="2" type="ORF">SGUI_0456</name>
</gene>
<dbReference type="GO" id="GO:0032957">
    <property type="term" value="P:inositol trisphosphate metabolic process"/>
    <property type="evidence" value="ECO:0007669"/>
    <property type="project" value="InterPro"/>
</dbReference>
<feature type="domain" description="ATP-grasp fold RimK-type" evidence="1">
    <location>
        <begin position="49"/>
        <end position="137"/>
    </location>
</feature>
<evidence type="ECO:0000259" key="1">
    <source>
        <dbReference type="Pfam" id="PF08443"/>
    </source>
</evidence>
<dbReference type="KEGG" id="serj:SGUI_0456"/>
<keyword evidence="3" id="KW-1185">Reference proteome</keyword>
<sequence>MVARLAGAGIPCLNPLPGVRLLRRPERLEQRLVARGIPVPWSRAVQTYLVQPFVPNDGADHKLYVIGDHVSGLLKPSPLLAGHLSSRAVFAVPDDLTRLALAARRVCRLDLAGVDVVLGPDGPVVVDVNAFPGYRGVPGAAAAVADLVRARIRAGDT</sequence>
<dbReference type="PANTHER" id="PTHR14217">
    <property type="entry name" value="INOSITOL-TETRAKISPHOSPHATE 1-KINASE"/>
    <property type="match status" value="1"/>
</dbReference>
<dbReference type="STRING" id="1758689.SGUI_0456"/>
<dbReference type="Proteomes" id="UP000092482">
    <property type="component" value="Chromosome"/>
</dbReference>
<dbReference type="InterPro" id="IPR013651">
    <property type="entry name" value="ATP-grasp_RimK-type"/>
</dbReference>
<dbReference type="GO" id="GO:0047325">
    <property type="term" value="F:inositol-3,4,5,6-tetrakisphosphate 1-kinase activity"/>
    <property type="evidence" value="ECO:0007669"/>
    <property type="project" value="InterPro"/>
</dbReference>
<dbReference type="SUPFAM" id="SSF56059">
    <property type="entry name" value="Glutathione synthetase ATP-binding domain-like"/>
    <property type="match status" value="1"/>
</dbReference>
<dbReference type="PATRIC" id="fig|1758689.4.peg.460"/>
<reference evidence="2 3" key="1">
    <citation type="submission" date="2016-03" db="EMBL/GenBank/DDBJ databases">
        <title>Shallow-sea hydrothermal system.</title>
        <authorList>
            <person name="Tang K."/>
        </authorList>
    </citation>
    <scope>NUCLEOTIDE SEQUENCE [LARGE SCALE GENOMIC DNA]</scope>
    <source>
        <strain evidence="2 3">JLT9</strain>
    </source>
</reference>
<proteinExistence type="predicted"/>